<dbReference type="OrthoDB" id="9801753at2"/>
<evidence type="ECO:0000256" key="1">
    <source>
        <dbReference type="HAMAP-Rule" id="MF_00386"/>
    </source>
</evidence>
<dbReference type="AlphaFoldDB" id="A0A5M2H3F8"/>
<dbReference type="NCBIfam" id="TIGR00278">
    <property type="entry name" value="membrane protein insertion efficiency factor YidD"/>
    <property type="match status" value="1"/>
</dbReference>
<dbReference type="PANTHER" id="PTHR33383:SF1">
    <property type="entry name" value="MEMBRANE PROTEIN INSERTION EFFICIENCY FACTOR-RELATED"/>
    <property type="match status" value="1"/>
</dbReference>
<protein>
    <recommendedName>
        <fullName evidence="1">Putative membrane protein insertion efficiency factor</fullName>
    </recommendedName>
</protein>
<organism evidence="2 3">
    <name type="scientific">Campylobacter lari</name>
    <dbReference type="NCBI Taxonomy" id="201"/>
    <lineage>
        <taxon>Bacteria</taxon>
        <taxon>Pseudomonadati</taxon>
        <taxon>Campylobacterota</taxon>
        <taxon>Epsilonproteobacteria</taxon>
        <taxon>Campylobacterales</taxon>
        <taxon>Campylobacteraceae</taxon>
        <taxon>Campylobacter</taxon>
    </lineage>
</organism>
<dbReference type="GO" id="GO:0005886">
    <property type="term" value="C:plasma membrane"/>
    <property type="evidence" value="ECO:0007669"/>
    <property type="project" value="UniProtKB-SubCell"/>
</dbReference>
<dbReference type="InterPro" id="IPR002696">
    <property type="entry name" value="Membr_insert_effic_factor_YidD"/>
</dbReference>
<proteinExistence type="inferred from homology"/>
<dbReference type="Pfam" id="PF01809">
    <property type="entry name" value="YidD"/>
    <property type="match status" value="1"/>
</dbReference>
<evidence type="ECO:0000313" key="3">
    <source>
        <dbReference type="Proteomes" id="UP000405656"/>
    </source>
</evidence>
<comment type="function">
    <text evidence="1">Could be involved in insertion of integral membrane proteins into the membrane.</text>
</comment>
<comment type="caution">
    <text evidence="2">The sequence shown here is derived from an EMBL/GenBank/DDBJ whole genome shotgun (WGS) entry which is preliminary data.</text>
</comment>
<comment type="subcellular location">
    <subcellularLocation>
        <location evidence="1">Cell membrane</location>
        <topology evidence="1">Peripheral membrane protein</topology>
        <orientation evidence="1">Cytoplasmic side</orientation>
    </subcellularLocation>
</comment>
<dbReference type="SMART" id="SM01234">
    <property type="entry name" value="Haemolytic"/>
    <property type="match status" value="1"/>
</dbReference>
<evidence type="ECO:0000313" key="2">
    <source>
        <dbReference type="EMBL" id="EAK0451464.1"/>
    </source>
</evidence>
<sequence>MGFEKNRMYKIVCLKLIRFYQLFISPFKPQCCRYYPSCSEYALWQFKKNNIFKAFGAVFLRILKCNPFFKGGIDYPKIRKNNLNSGICFKPSFNALKQLNYLYIPCNDNQFFLIKIIFPKDNPCQKIYLNKNAY</sequence>
<dbReference type="HAMAP" id="MF_00386">
    <property type="entry name" value="UPF0161_YidD"/>
    <property type="match status" value="1"/>
</dbReference>
<keyword evidence="1" id="KW-0472">Membrane</keyword>
<reference evidence="2 3" key="1">
    <citation type="submission" date="2018-05" db="EMBL/GenBank/DDBJ databases">
        <authorList>
            <consortium name="PulseNet: The National Subtyping Network for Foodborne Disease Surveillance"/>
            <person name="Tarr C.L."/>
            <person name="Trees E."/>
            <person name="Katz L.S."/>
            <person name="Carleton-Romer H.A."/>
            <person name="Stroika S."/>
            <person name="Kucerova Z."/>
            <person name="Roache K.F."/>
            <person name="Sabol A.L."/>
            <person name="Besser J."/>
            <person name="Gerner-Smidt P."/>
        </authorList>
    </citation>
    <scope>NUCLEOTIDE SEQUENCE [LARGE SCALE GENOMIC DNA]</scope>
    <source>
        <strain evidence="2 3">20110455</strain>
    </source>
</reference>
<gene>
    <name evidence="2" type="primary">yidD</name>
    <name evidence="2" type="ORF">YZ36_05660</name>
</gene>
<keyword evidence="1" id="KW-1003">Cell membrane</keyword>
<comment type="similarity">
    <text evidence="1">Belongs to the UPF0161 family.</text>
</comment>
<accession>A0A5M2H3F8</accession>
<name>A0A5M2H3F8_CAMLA</name>
<dbReference type="PANTHER" id="PTHR33383">
    <property type="entry name" value="MEMBRANE PROTEIN INSERTION EFFICIENCY FACTOR-RELATED"/>
    <property type="match status" value="1"/>
</dbReference>
<dbReference type="Proteomes" id="UP000405656">
    <property type="component" value="Unassembled WGS sequence"/>
</dbReference>
<dbReference type="EMBL" id="AACCWZ010000007">
    <property type="protein sequence ID" value="EAK0451464.1"/>
    <property type="molecule type" value="Genomic_DNA"/>
</dbReference>